<dbReference type="Proteomes" id="UP001645859">
    <property type="component" value="Unassembled WGS sequence"/>
</dbReference>
<dbReference type="InterPro" id="IPR036388">
    <property type="entry name" value="WH-like_DNA-bd_sf"/>
</dbReference>
<comment type="catalytic activity">
    <reaction evidence="1">
        <text>a 4-O-methyl-thymidine in DNA + L-cysteinyl-[protein] = a thymidine in DNA + S-methyl-L-cysteinyl-[protein]</text>
        <dbReference type="Rhea" id="RHEA:53428"/>
        <dbReference type="Rhea" id="RHEA-COMP:10131"/>
        <dbReference type="Rhea" id="RHEA-COMP:10132"/>
        <dbReference type="Rhea" id="RHEA-COMP:13555"/>
        <dbReference type="Rhea" id="RHEA-COMP:13556"/>
        <dbReference type="ChEBI" id="CHEBI:29950"/>
        <dbReference type="ChEBI" id="CHEBI:82612"/>
        <dbReference type="ChEBI" id="CHEBI:137386"/>
        <dbReference type="ChEBI" id="CHEBI:137387"/>
        <dbReference type="EC" id="2.1.1.63"/>
    </reaction>
</comment>
<evidence type="ECO:0000256" key="4">
    <source>
        <dbReference type="ARBA" id="ARBA00022763"/>
    </source>
</evidence>
<comment type="caution">
    <text evidence="9">The sequence shown here is derived from an EMBL/GenBank/DDBJ whole genome shotgun (WGS) entry which is preliminary data.</text>
</comment>
<dbReference type="SUPFAM" id="SSF46767">
    <property type="entry name" value="Methylated DNA-protein cysteine methyltransferase, C-terminal domain"/>
    <property type="match status" value="1"/>
</dbReference>
<reference evidence="9 10" key="1">
    <citation type="submission" date="2018-09" db="EMBL/GenBank/DDBJ databases">
        <title>Comparative genomics of Leucobacter spp.</title>
        <authorList>
            <person name="Reis A.C."/>
            <person name="Kolvenbach B.A."/>
            <person name="Corvini P.F.X."/>
            <person name="Nunes O.C."/>
        </authorList>
    </citation>
    <scope>NUCLEOTIDE SEQUENCE [LARGE SCALE GENOMIC DNA]</scope>
    <source>
        <strain evidence="9 10">TAN 31504</strain>
    </source>
</reference>
<evidence type="ECO:0000256" key="7">
    <source>
        <dbReference type="SAM" id="MobiDB-lite"/>
    </source>
</evidence>
<evidence type="ECO:0000259" key="8">
    <source>
        <dbReference type="Pfam" id="PF01035"/>
    </source>
</evidence>
<dbReference type="Pfam" id="PF01035">
    <property type="entry name" value="DNA_binding_1"/>
    <property type="match status" value="1"/>
</dbReference>
<keyword evidence="3" id="KW-0808">Transferase</keyword>
<protein>
    <submittedName>
        <fullName evidence="9">Methylated-DNA--[protein]-cysteine S-methyltransferase</fullName>
    </submittedName>
</protein>
<evidence type="ECO:0000313" key="10">
    <source>
        <dbReference type="Proteomes" id="UP001645859"/>
    </source>
</evidence>
<dbReference type="InterPro" id="IPR001497">
    <property type="entry name" value="MethylDNA_cys_MeTrfase_AS"/>
</dbReference>
<comment type="catalytic activity">
    <reaction evidence="6">
        <text>a 6-O-methyl-2'-deoxyguanosine in DNA + L-cysteinyl-[protein] = S-methyl-L-cysteinyl-[protein] + a 2'-deoxyguanosine in DNA</text>
        <dbReference type="Rhea" id="RHEA:24000"/>
        <dbReference type="Rhea" id="RHEA-COMP:10131"/>
        <dbReference type="Rhea" id="RHEA-COMP:10132"/>
        <dbReference type="Rhea" id="RHEA-COMP:11367"/>
        <dbReference type="Rhea" id="RHEA-COMP:11368"/>
        <dbReference type="ChEBI" id="CHEBI:29950"/>
        <dbReference type="ChEBI" id="CHEBI:82612"/>
        <dbReference type="ChEBI" id="CHEBI:85445"/>
        <dbReference type="ChEBI" id="CHEBI:85448"/>
        <dbReference type="EC" id="2.1.1.63"/>
    </reaction>
</comment>
<dbReference type="InterPro" id="IPR014048">
    <property type="entry name" value="MethylDNA_cys_MeTrfase_DNA-bd"/>
</dbReference>
<evidence type="ECO:0000256" key="5">
    <source>
        <dbReference type="ARBA" id="ARBA00023204"/>
    </source>
</evidence>
<keyword evidence="2" id="KW-0489">Methyltransferase</keyword>
<evidence type="ECO:0000256" key="2">
    <source>
        <dbReference type="ARBA" id="ARBA00022603"/>
    </source>
</evidence>
<dbReference type="PANTHER" id="PTHR10815:SF13">
    <property type="entry name" value="METHYLATED-DNA--PROTEIN-CYSTEINE METHYLTRANSFERASE"/>
    <property type="match status" value="1"/>
</dbReference>
<dbReference type="InterPro" id="IPR036217">
    <property type="entry name" value="MethylDNA_cys_MeTrfase_DNAb"/>
</dbReference>
<proteinExistence type="predicted"/>
<gene>
    <name evidence="9" type="ORF">D3230_13455</name>
</gene>
<evidence type="ECO:0000313" key="9">
    <source>
        <dbReference type="EMBL" id="MBL3680287.1"/>
    </source>
</evidence>
<evidence type="ECO:0000256" key="6">
    <source>
        <dbReference type="ARBA" id="ARBA00049348"/>
    </source>
</evidence>
<dbReference type="PANTHER" id="PTHR10815">
    <property type="entry name" value="METHYLATED-DNA--PROTEIN-CYSTEINE METHYLTRANSFERASE"/>
    <property type="match status" value="1"/>
</dbReference>
<dbReference type="Gene3D" id="1.10.10.10">
    <property type="entry name" value="Winged helix-like DNA-binding domain superfamily/Winged helix DNA-binding domain"/>
    <property type="match status" value="1"/>
</dbReference>
<dbReference type="NCBIfam" id="TIGR00589">
    <property type="entry name" value="ogt"/>
    <property type="match status" value="1"/>
</dbReference>
<accession>A0ABS1SJ02</accession>
<feature type="region of interest" description="Disordered" evidence="7">
    <location>
        <begin position="1"/>
        <end position="34"/>
    </location>
</feature>
<organism evidence="9 10">
    <name type="scientific">Leucobacter chromiireducens subsp. solipictus</name>
    <dbReference type="NCBI Taxonomy" id="398235"/>
    <lineage>
        <taxon>Bacteria</taxon>
        <taxon>Bacillati</taxon>
        <taxon>Actinomycetota</taxon>
        <taxon>Actinomycetes</taxon>
        <taxon>Micrococcales</taxon>
        <taxon>Microbacteriaceae</taxon>
        <taxon>Leucobacter</taxon>
    </lineage>
</organism>
<dbReference type="CDD" id="cd06445">
    <property type="entry name" value="ATase"/>
    <property type="match status" value="1"/>
</dbReference>
<evidence type="ECO:0000256" key="1">
    <source>
        <dbReference type="ARBA" id="ARBA00001286"/>
    </source>
</evidence>
<keyword evidence="5" id="KW-0234">DNA repair</keyword>
<dbReference type="PROSITE" id="PS00374">
    <property type="entry name" value="MGMT"/>
    <property type="match status" value="1"/>
</dbReference>
<keyword evidence="10" id="KW-1185">Reference proteome</keyword>
<name>A0ABS1SJ02_9MICO</name>
<dbReference type="EMBL" id="QYAC01000007">
    <property type="protein sequence ID" value="MBL3680287.1"/>
    <property type="molecule type" value="Genomic_DNA"/>
</dbReference>
<keyword evidence="4" id="KW-0227">DNA damage</keyword>
<evidence type="ECO:0000256" key="3">
    <source>
        <dbReference type="ARBA" id="ARBA00022679"/>
    </source>
</evidence>
<sequence>MAAVPRLRHPTPLGRLPRGGRTKGHPVNSVPRSDASAPLAHVTVDIVGHPFRAIWTPEDGALRAGGFATPEDPEAHSLLTRLAALDPARAGRGLAPAETATGQIPEALRAYAGGELAAVDALPVAQPETPFRGEVWRALRQVAAGRAVTYTELAARAGRPSAVRAAASGCANNLVALVVPCHRIVRTDGGLGGYLFGVEIKERLLQHEGALLG</sequence>
<feature type="domain" description="Methylated-DNA-[protein]-cysteine S-methyltransferase DNA binding" evidence="8">
    <location>
        <begin position="130"/>
        <end position="210"/>
    </location>
</feature>